<dbReference type="AlphaFoldDB" id="A0A098S569"/>
<dbReference type="Proteomes" id="UP000029736">
    <property type="component" value="Unassembled WGS sequence"/>
</dbReference>
<dbReference type="GO" id="GO:0000455">
    <property type="term" value="P:enzyme-directed rRNA pseudouridine synthesis"/>
    <property type="evidence" value="ECO:0007669"/>
    <property type="project" value="TreeGrafter"/>
</dbReference>
<dbReference type="SUPFAM" id="SSF55120">
    <property type="entry name" value="Pseudouridine synthase"/>
    <property type="match status" value="1"/>
</dbReference>
<dbReference type="InterPro" id="IPR050188">
    <property type="entry name" value="RluA_PseudoU_synthase"/>
</dbReference>
<dbReference type="Gene3D" id="3.30.2350.10">
    <property type="entry name" value="Pseudouridine synthase"/>
    <property type="match status" value="1"/>
</dbReference>
<sequence length="297" mass="33094">MEVLEEHIVPPGVSPVRLSDYLHQVFETLPSRKGGKKAIQRGAVLVDGELATTAIWVKPSMHIVLLELDLTPPKAFPFSIPVLYEDDFLAVVHKPPGLPVSGNHYRTLVNALVGQLQRSPVADALPWGMPVHRLDGPTSGPVVIAKTRSAQVRLGRAFEEREIEKVYQAIVCGRTPTEGRIEESLDGKPALTTFSKLEECRSLNCEWLSWLELHLHTGRTHQIRRHLAHLGTPILGDEAYTPEDKPLLRKKGLFLSAVSIVFNHPCTAGQVKVGSPPPEKFRAIMERAERYFLNKNK</sequence>
<comment type="similarity">
    <text evidence="1">Belongs to the pseudouridine synthase RluA family.</text>
</comment>
<feature type="domain" description="Pseudouridine synthase RsuA/RluA-like" evidence="2">
    <location>
        <begin position="90"/>
        <end position="229"/>
    </location>
</feature>
<name>A0A098S569_9BACT</name>
<proteinExistence type="inferred from homology"/>
<dbReference type="InterPro" id="IPR006145">
    <property type="entry name" value="PsdUridine_synth_RsuA/RluA"/>
</dbReference>
<dbReference type="CDD" id="cd02869">
    <property type="entry name" value="PseudoU_synth_RluA_like"/>
    <property type="match status" value="1"/>
</dbReference>
<dbReference type="Pfam" id="PF00849">
    <property type="entry name" value="PseudoU_synth_2"/>
    <property type="match status" value="1"/>
</dbReference>
<keyword evidence="4" id="KW-1185">Reference proteome</keyword>
<dbReference type="PANTHER" id="PTHR21600:SF87">
    <property type="entry name" value="RNA PSEUDOURIDYLATE SYNTHASE DOMAIN-CONTAINING PROTEIN 1"/>
    <property type="match status" value="1"/>
</dbReference>
<accession>A0A098S569</accession>
<evidence type="ECO:0000259" key="2">
    <source>
        <dbReference type="Pfam" id="PF00849"/>
    </source>
</evidence>
<comment type="caution">
    <text evidence="3">The sequence shown here is derived from an EMBL/GenBank/DDBJ whole genome shotgun (WGS) entry which is preliminary data.</text>
</comment>
<dbReference type="OrthoDB" id="9807829at2"/>
<dbReference type="GO" id="GO:0003723">
    <property type="term" value="F:RNA binding"/>
    <property type="evidence" value="ECO:0007669"/>
    <property type="project" value="InterPro"/>
</dbReference>
<dbReference type="CDD" id="cd00165">
    <property type="entry name" value="S4"/>
    <property type="match status" value="1"/>
</dbReference>
<evidence type="ECO:0000313" key="4">
    <source>
        <dbReference type="Proteomes" id="UP000029736"/>
    </source>
</evidence>
<dbReference type="STRING" id="1524460.IX84_16305"/>
<gene>
    <name evidence="3" type="ORF">IX84_16305</name>
</gene>
<dbReference type="RefSeq" id="WP_044222714.1">
    <property type="nucleotide sequence ID" value="NZ_JBKAGJ010000021.1"/>
</dbReference>
<dbReference type="GO" id="GO:0140098">
    <property type="term" value="F:catalytic activity, acting on RNA"/>
    <property type="evidence" value="ECO:0007669"/>
    <property type="project" value="UniProtKB-ARBA"/>
</dbReference>
<organism evidence="3 4">
    <name type="scientific">Phaeodactylibacter xiamenensis</name>
    <dbReference type="NCBI Taxonomy" id="1524460"/>
    <lineage>
        <taxon>Bacteria</taxon>
        <taxon>Pseudomonadati</taxon>
        <taxon>Bacteroidota</taxon>
        <taxon>Saprospiria</taxon>
        <taxon>Saprospirales</taxon>
        <taxon>Haliscomenobacteraceae</taxon>
        <taxon>Phaeodactylibacter</taxon>
    </lineage>
</organism>
<dbReference type="GO" id="GO:0009982">
    <property type="term" value="F:pseudouridine synthase activity"/>
    <property type="evidence" value="ECO:0007669"/>
    <property type="project" value="InterPro"/>
</dbReference>
<dbReference type="InterPro" id="IPR020103">
    <property type="entry name" value="PsdUridine_synth_cat_dom_sf"/>
</dbReference>
<protein>
    <recommendedName>
        <fullName evidence="2">Pseudouridine synthase RsuA/RluA-like domain-containing protein</fullName>
    </recommendedName>
</protein>
<evidence type="ECO:0000256" key="1">
    <source>
        <dbReference type="ARBA" id="ARBA00010876"/>
    </source>
</evidence>
<reference evidence="3 4" key="1">
    <citation type="journal article" date="2014" name="Int. J. Syst. Evol. Microbiol.">
        <title>Phaeodactylibacter xiamenensis gen. nov., sp. nov., a member of the family Saprospiraceae isolated from the marine alga Phaeodactylum tricornutum.</title>
        <authorList>
            <person name="Chen Z.Jr."/>
            <person name="Lei X."/>
            <person name="Lai Q."/>
            <person name="Li Y."/>
            <person name="Zhang B."/>
            <person name="Zhang J."/>
            <person name="Zhang H."/>
            <person name="Yang L."/>
            <person name="Zheng W."/>
            <person name="Tian Y."/>
            <person name="Yu Z."/>
            <person name="Xu H.Jr."/>
            <person name="Zheng T."/>
        </authorList>
    </citation>
    <scope>NUCLEOTIDE SEQUENCE [LARGE SCALE GENOMIC DNA]</scope>
    <source>
        <strain evidence="3 4">KD52</strain>
    </source>
</reference>
<dbReference type="EMBL" id="JPOS01000038">
    <property type="protein sequence ID" value="KGE87211.1"/>
    <property type="molecule type" value="Genomic_DNA"/>
</dbReference>
<dbReference type="PANTHER" id="PTHR21600">
    <property type="entry name" value="MITOCHONDRIAL RNA PSEUDOURIDINE SYNTHASE"/>
    <property type="match status" value="1"/>
</dbReference>
<evidence type="ECO:0000313" key="3">
    <source>
        <dbReference type="EMBL" id="KGE87211.1"/>
    </source>
</evidence>